<reference evidence="1" key="1">
    <citation type="submission" date="2020-07" db="EMBL/GenBank/DDBJ databases">
        <title>The High-quality genome of the commercially important snow crab, Chionoecetes opilio.</title>
        <authorList>
            <person name="Jeong J.-H."/>
            <person name="Ryu S."/>
        </authorList>
    </citation>
    <scope>NUCLEOTIDE SEQUENCE</scope>
    <source>
        <strain evidence="1">MADBK_172401_WGS</strain>
        <tissue evidence="1">Digestive gland</tissue>
    </source>
</reference>
<organism evidence="1 2">
    <name type="scientific">Chionoecetes opilio</name>
    <name type="common">Atlantic snow crab</name>
    <name type="synonym">Cancer opilio</name>
    <dbReference type="NCBI Taxonomy" id="41210"/>
    <lineage>
        <taxon>Eukaryota</taxon>
        <taxon>Metazoa</taxon>
        <taxon>Ecdysozoa</taxon>
        <taxon>Arthropoda</taxon>
        <taxon>Crustacea</taxon>
        <taxon>Multicrustacea</taxon>
        <taxon>Malacostraca</taxon>
        <taxon>Eumalacostraca</taxon>
        <taxon>Eucarida</taxon>
        <taxon>Decapoda</taxon>
        <taxon>Pleocyemata</taxon>
        <taxon>Brachyura</taxon>
        <taxon>Eubrachyura</taxon>
        <taxon>Majoidea</taxon>
        <taxon>Majidae</taxon>
        <taxon>Chionoecetes</taxon>
    </lineage>
</organism>
<evidence type="ECO:0000313" key="2">
    <source>
        <dbReference type="Proteomes" id="UP000770661"/>
    </source>
</evidence>
<dbReference type="EMBL" id="JACEEZ010002750">
    <property type="protein sequence ID" value="KAG0728009.1"/>
    <property type="molecule type" value="Genomic_DNA"/>
</dbReference>
<comment type="caution">
    <text evidence="1">The sequence shown here is derived from an EMBL/GenBank/DDBJ whole genome shotgun (WGS) entry which is preliminary data.</text>
</comment>
<evidence type="ECO:0000313" key="1">
    <source>
        <dbReference type="EMBL" id="KAG0728009.1"/>
    </source>
</evidence>
<proteinExistence type="predicted"/>
<gene>
    <name evidence="1" type="ORF">GWK47_033403</name>
</gene>
<protein>
    <submittedName>
        <fullName evidence="1">Uncharacterized protein</fullName>
    </submittedName>
</protein>
<accession>A0A8J4YVE7</accession>
<dbReference type="Proteomes" id="UP000770661">
    <property type="component" value="Unassembled WGS sequence"/>
</dbReference>
<name>A0A8J4YVE7_CHIOP</name>
<sequence length="473" mass="51521">MVSAEGTFGRVIHPFFSKLITGEKAGARYDPETNRRGISKWTRGRETWGAYPWEKRRGSIYDHLAGRSLLDPPLPRVIPSHGGPIDSTAFLTRTTCSQGAEASVAKSPSQLFSNHLQPDKPAKKLLPCYPPVTNPPGACFPATPEINPHQHHATVFTIVRVFCVLPPPAPGAPTTLPKTQGIPAPNSAQDLVVMLNRAPGRFFPPQPPPHIPFIAEFRKPPLSRARWGLSSGPAHGVPVPRVPLTLTSYKYPACFATCHFLPPALLQPAIFPSPALLKPCQLRYPACVENLPVTCYPPVLKPAVFPATLPVLKPAILPAPCLVETRPYLLPACVETLQTCYPACVETLPVYLPPCLFFATSQLPLPCLGLQTCQLPAPCLCCNLPFPYPPFGCNLPVTCYPPVLNLPVFPCYPPFATCQLPATCRFAPPSLPVPSLFLRCQFPCPRLFFATCQLTCYPPFYLSASLLSIVGET</sequence>
<keyword evidence="2" id="KW-1185">Reference proteome</keyword>
<dbReference type="AlphaFoldDB" id="A0A8J4YVE7"/>